<evidence type="ECO:0000313" key="2">
    <source>
        <dbReference type="Proteomes" id="UP000078544"/>
    </source>
</evidence>
<protein>
    <submittedName>
        <fullName evidence="1">Aldolase-type TIM barrel</fullName>
    </submittedName>
</protein>
<dbReference type="InterPro" id="IPR013785">
    <property type="entry name" value="Aldolase_TIM"/>
</dbReference>
<dbReference type="OrthoDB" id="1663137at2759"/>
<dbReference type="SUPFAM" id="SSF51395">
    <property type="entry name" value="FMN-linked oxidoreductases"/>
    <property type="match status" value="1"/>
</dbReference>
<proteinExistence type="predicted"/>
<name>A0A167YT24_9HYPO</name>
<dbReference type="Proteomes" id="UP000078544">
    <property type="component" value="Unassembled WGS sequence"/>
</dbReference>
<evidence type="ECO:0000313" key="1">
    <source>
        <dbReference type="EMBL" id="KZZ91728.1"/>
    </source>
</evidence>
<comment type="caution">
    <text evidence="1">The sequence shown here is derived from an EMBL/GenBank/DDBJ whole genome shotgun (WGS) entry which is preliminary data.</text>
</comment>
<gene>
    <name evidence="1" type="ORF">AAL_06482</name>
</gene>
<sequence length="98" mass="10637">MVTGGFRTRRGMEAAVRDGGCDLVGIGRPSVLNPWLPRNVIFNPHVSDLEARLYAKTVAPAWLSRILGMRSINGAAETVRPFLSCGSFGVHLPELVMC</sequence>
<dbReference type="Gene3D" id="3.20.20.70">
    <property type="entry name" value="Aldolase class I"/>
    <property type="match status" value="1"/>
</dbReference>
<keyword evidence="2" id="KW-1185">Reference proteome</keyword>
<organism evidence="1 2">
    <name type="scientific">Moelleriella libera RCEF 2490</name>
    <dbReference type="NCBI Taxonomy" id="1081109"/>
    <lineage>
        <taxon>Eukaryota</taxon>
        <taxon>Fungi</taxon>
        <taxon>Dikarya</taxon>
        <taxon>Ascomycota</taxon>
        <taxon>Pezizomycotina</taxon>
        <taxon>Sordariomycetes</taxon>
        <taxon>Hypocreomycetidae</taxon>
        <taxon>Hypocreales</taxon>
        <taxon>Clavicipitaceae</taxon>
        <taxon>Moelleriella</taxon>
    </lineage>
</organism>
<accession>A0A167YT24</accession>
<reference evidence="1 2" key="1">
    <citation type="journal article" date="2016" name="Genome Biol. Evol.">
        <title>Divergent and convergent evolution of fungal pathogenicity.</title>
        <authorList>
            <person name="Shang Y."/>
            <person name="Xiao G."/>
            <person name="Zheng P."/>
            <person name="Cen K."/>
            <person name="Zhan S."/>
            <person name="Wang C."/>
        </authorList>
    </citation>
    <scope>NUCLEOTIDE SEQUENCE [LARGE SCALE GENOMIC DNA]</scope>
    <source>
        <strain evidence="1 2">RCEF 2490</strain>
    </source>
</reference>
<dbReference type="AlphaFoldDB" id="A0A167YT24"/>
<dbReference type="STRING" id="1081109.A0A167YT24"/>
<dbReference type="EMBL" id="AZGY01000017">
    <property type="protein sequence ID" value="KZZ91728.1"/>
    <property type="molecule type" value="Genomic_DNA"/>
</dbReference>